<name>A0ABR0EHA2_ZASCE</name>
<evidence type="ECO:0000256" key="1">
    <source>
        <dbReference type="SAM" id="SignalP"/>
    </source>
</evidence>
<organism evidence="2 3">
    <name type="scientific">Zasmidium cellare</name>
    <name type="common">Wine cellar mold</name>
    <name type="synonym">Racodium cellare</name>
    <dbReference type="NCBI Taxonomy" id="395010"/>
    <lineage>
        <taxon>Eukaryota</taxon>
        <taxon>Fungi</taxon>
        <taxon>Dikarya</taxon>
        <taxon>Ascomycota</taxon>
        <taxon>Pezizomycotina</taxon>
        <taxon>Dothideomycetes</taxon>
        <taxon>Dothideomycetidae</taxon>
        <taxon>Mycosphaerellales</taxon>
        <taxon>Mycosphaerellaceae</taxon>
        <taxon>Zasmidium</taxon>
    </lineage>
</organism>
<gene>
    <name evidence="2" type="ORF">PRZ48_009089</name>
</gene>
<sequence length="399" mass="42624">MKAVTSSVIGLSALSGLIQHVAAVNTWEVAFWQSISCTSEGVGTQSGPSKPKAGSVCKEIPDPGYTASLNFLVGQNQGYSYYLELYEGDNCGGTDLGTYDGNPGGTVCIETGSKAHSYRVTTKKGTKRDVESTSISYAVEPESDVQERGITSSETSLQKRATYSLGWLQLGVGSTAAWVYMAAGKCPATAKEEDVNKTQCGLAASYAVIAGFFTVFQIQGLLRHGAPDARRIKGRMPADIDQILGLPKANHTMVPGLNVTMSALEPHIDEAGEAWHHYSWSALETDSGKTLQANIRLHPDGRSQTVSQAEDAHSGVSKRDTTNAYYSWVNGNKGNFNSASHGTSAVKQATASIWNYGKNKNVAEHCVNFEDYNTSPTKYIDHGSFAIVAGTFTDQSGTC</sequence>
<comment type="caution">
    <text evidence="2">The sequence shown here is derived from an EMBL/GenBank/DDBJ whole genome shotgun (WGS) entry which is preliminary data.</text>
</comment>
<evidence type="ECO:0000313" key="2">
    <source>
        <dbReference type="EMBL" id="KAK4500897.1"/>
    </source>
</evidence>
<keyword evidence="1" id="KW-0732">Signal</keyword>
<protein>
    <submittedName>
        <fullName evidence="2">Uncharacterized protein</fullName>
    </submittedName>
</protein>
<proteinExistence type="predicted"/>
<dbReference type="EMBL" id="JAXOVC010000006">
    <property type="protein sequence ID" value="KAK4500897.1"/>
    <property type="molecule type" value="Genomic_DNA"/>
</dbReference>
<feature type="chain" id="PRO_5045082146" evidence="1">
    <location>
        <begin position="24"/>
        <end position="399"/>
    </location>
</feature>
<feature type="signal peptide" evidence="1">
    <location>
        <begin position="1"/>
        <end position="23"/>
    </location>
</feature>
<reference evidence="2 3" key="1">
    <citation type="journal article" date="2023" name="G3 (Bethesda)">
        <title>A chromosome-level genome assembly of Zasmidium syzygii isolated from banana leaves.</title>
        <authorList>
            <person name="van Westerhoven A.C."/>
            <person name="Mehrabi R."/>
            <person name="Talebi R."/>
            <person name="Steentjes M.B.F."/>
            <person name="Corcolon B."/>
            <person name="Chong P.A."/>
            <person name="Kema G.H.J."/>
            <person name="Seidl M.F."/>
        </authorList>
    </citation>
    <scope>NUCLEOTIDE SEQUENCE [LARGE SCALE GENOMIC DNA]</scope>
    <source>
        <strain evidence="2 3">P124</strain>
    </source>
</reference>
<dbReference type="Proteomes" id="UP001305779">
    <property type="component" value="Unassembled WGS sequence"/>
</dbReference>
<accession>A0ABR0EHA2</accession>
<evidence type="ECO:0000313" key="3">
    <source>
        <dbReference type="Proteomes" id="UP001305779"/>
    </source>
</evidence>
<keyword evidence="3" id="KW-1185">Reference proteome</keyword>